<keyword evidence="3" id="KW-0677">Repeat</keyword>
<sequence>MKFTPSVVLDAPSYYVDYFHKKQNVDKCTILRDLDLEIDSVVMPSCVALLSKPTHILDLTNNSLIDFPDLHDRADIHTLLLGRNRINGTINGRRLPKYLKNLVLASNDIKELNELNGLQSAPKTLTTISLLGNGICHLDGYRSYVLTILPNLHNLDFTKISDREKAKLKKNPILILKNDKKAKQSKSKKSQDKSTEMMNFVVNKMTDKRKQELKKQLAAAVSLDEIIKIEKQLAGGI</sequence>
<evidence type="ECO:0000256" key="6">
    <source>
        <dbReference type="ARBA" id="ARBA00024238"/>
    </source>
</evidence>
<keyword evidence="4" id="KW-0539">Nucleus</keyword>
<dbReference type="Proteomes" id="UP000196158">
    <property type="component" value="Unassembled WGS sequence"/>
</dbReference>
<protein>
    <recommendedName>
        <fullName evidence="6">U2 small nuclear ribonucleoprotein A'</fullName>
    </recommendedName>
</protein>
<comment type="subcellular location">
    <subcellularLocation>
        <location evidence="1">Nucleus</location>
    </subcellularLocation>
</comment>
<dbReference type="Pfam" id="PF14580">
    <property type="entry name" value="LRR_9"/>
    <property type="match status" value="1"/>
</dbReference>
<dbReference type="InterPro" id="IPR044640">
    <property type="entry name" value="RU2A"/>
</dbReference>
<evidence type="ECO:0000256" key="1">
    <source>
        <dbReference type="ARBA" id="ARBA00004123"/>
    </source>
</evidence>
<keyword evidence="2" id="KW-0433">Leucine-rich repeat</keyword>
<organism evidence="7 8">
    <name type="scientific">Maudiozyma saulgeensis</name>
    <dbReference type="NCBI Taxonomy" id="1789683"/>
    <lineage>
        <taxon>Eukaryota</taxon>
        <taxon>Fungi</taxon>
        <taxon>Dikarya</taxon>
        <taxon>Ascomycota</taxon>
        <taxon>Saccharomycotina</taxon>
        <taxon>Saccharomycetes</taxon>
        <taxon>Saccharomycetales</taxon>
        <taxon>Saccharomycetaceae</taxon>
        <taxon>Maudiozyma</taxon>
    </lineage>
</organism>
<evidence type="ECO:0000256" key="4">
    <source>
        <dbReference type="ARBA" id="ARBA00023242"/>
    </source>
</evidence>
<evidence type="ECO:0000256" key="2">
    <source>
        <dbReference type="ARBA" id="ARBA00022614"/>
    </source>
</evidence>
<dbReference type="PROSITE" id="PS51450">
    <property type="entry name" value="LRR"/>
    <property type="match status" value="1"/>
</dbReference>
<comment type="similarity">
    <text evidence="5">Belongs to the U2 small nuclear ribonucleoprotein A family.</text>
</comment>
<proteinExistence type="inferred from homology"/>
<dbReference type="GO" id="GO:0030620">
    <property type="term" value="F:U2 snRNA binding"/>
    <property type="evidence" value="ECO:0007669"/>
    <property type="project" value="InterPro"/>
</dbReference>
<dbReference type="SUPFAM" id="SSF52058">
    <property type="entry name" value="L domain-like"/>
    <property type="match status" value="1"/>
</dbReference>
<evidence type="ECO:0000256" key="5">
    <source>
        <dbReference type="ARBA" id="ARBA00024196"/>
    </source>
</evidence>
<reference evidence="7 8" key="1">
    <citation type="submission" date="2017-04" db="EMBL/GenBank/DDBJ databases">
        <authorList>
            <person name="Afonso C.L."/>
            <person name="Miller P.J."/>
            <person name="Scott M.A."/>
            <person name="Spackman E."/>
            <person name="Goraichik I."/>
            <person name="Dimitrov K.M."/>
            <person name="Suarez D.L."/>
            <person name="Swayne D.E."/>
        </authorList>
    </citation>
    <scope>NUCLEOTIDE SEQUENCE [LARGE SCALE GENOMIC DNA]</scope>
</reference>
<dbReference type="EMBL" id="FXLY01000008">
    <property type="protein sequence ID" value="SMN21528.1"/>
    <property type="molecule type" value="Genomic_DNA"/>
</dbReference>
<dbReference type="InterPro" id="IPR001611">
    <property type="entry name" value="Leu-rich_rpt"/>
</dbReference>
<gene>
    <name evidence="7" type="ORF">KASA_0K01936G</name>
</gene>
<evidence type="ECO:0000313" key="8">
    <source>
        <dbReference type="Proteomes" id="UP000196158"/>
    </source>
</evidence>
<name>A0A1X7R773_9SACH</name>
<dbReference type="GO" id="GO:0005686">
    <property type="term" value="C:U2 snRNP"/>
    <property type="evidence" value="ECO:0007669"/>
    <property type="project" value="TreeGrafter"/>
</dbReference>
<dbReference type="GO" id="GO:0000398">
    <property type="term" value="P:mRNA splicing, via spliceosome"/>
    <property type="evidence" value="ECO:0007669"/>
    <property type="project" value="InterPro"/>
</dbReference>
<dbReference type="PANTHER" id="PTHR10552">
    <property type="entry name" value="U2 SMALL NUCLEAR RIBONUCLEOPROTEIN A"/>
    <property type="match status" value="1"/>
</dbReference>
<dbReference type="PANTHER" id="PTHR10552:SF6">
    <property type="entry name" value="U2 SMALL NUCLEAR RIBONUCLEOPROTEIN A"/>
    <property type="match status" value="1"/>
</dbReference>
<dbReference type="STRING" id="1789683.A0A1X7R773"/>
<evidence type="ECO:0000256" key="3">
    <source>
        <dbReference type="ARBA" id="ARBA00022737"/>
    </source>
</evidence>
<dbReference type="AlphaFoldDB" id="A0A1X7R773"/>
<evidence type="ECO:0000313" key="7">
    <source>
        <dbReference type="EMBL" id="SMN21528.1"/>
    </source>
</evidence>
<dbReference type="OrthoDB" id="433501at2759"/>
<dbReference type="Gene3D" id="3.80.10.10">
    <property type="entry name" value="Ribonuclease Inhibitor"/>
    <property type="match status" value="1"/>
</dbReference>
<keyword evidence="8" id="KW-1185">Reference proteome</keyword>
<dbReference type="InterPro" id="IPR032675">
    <property type="entry name" value="LRR_dom_sf"/>
</dbReference>
<accession>A0A1X7R773</accession>